<feature type="domain" description="Carrier" evidence="9">
    <location>
        <begin position="2747"/>
        <end position="2821"/>
    </location>
</feature>
<dbReference type="Pfam" id="PF00501">
    <property type="entry name" value="AMP-binding"/>
    <property type="match status" value="5"/>
</dbReference>
<dbReference type="GO" id="GO:0006631">
    <property type="term" value="P:fatty acid metabolic process"/>
    <property type="evidence" value="ECO:0007669"/>
    <property type="project" value="UniProtKB-KW"/>
</dbReference>
<dbReference type="FunFam" id="1.10.1200.10:FF:000005">
    <property type="entry name" value="Nonribosomal peptide synthetase 1"/>
    <property type="match status" value="3"/>
</dbReference>
<dbReference type="SUPFAM" id="SSF52777">
    <property type="entry name" value="CoA-dependent acyltransferases"/>
    <property type="match status" value="10"/>
</dbReference>
<dbReference type="Pfam" id="PF13193">
    <property type="entry name" value="AMP-binding_C"/>
    <property type="match status" value="3"/>
</dbReference>
<dbReference type="SUPFAM" id="SSF56801">
    <property type="entry name" value="Acetyl-CoA synthetase-like"/>
    <property type="match status" value="5"/>
</dbReference>
<keyword evidence="3" id="KW-0596">Phosphopantetheine</keyword>
<dbReference type="CDD" id="cd17646">
    <property type="entry name" value="A_NRPS_AB3403-like"/>
    <property type="match status" value="1"/>
</dbReference>
<dbReference type="CDD" id="cd12117">
    <property type="entry name" value="A_NRPS_Srf_like"/>
    <property type="match status" value="1"/>
</dbReference>
<dbReference type="Gene3D" id="3.40.50.980">
    <property type="match status" value="6"/>
</dbReference>
<dbReference type="Pfam" id="PF00668">
    <property type="entry name" value="Condensation"/>
    <property type="match status" value="5"/>
</dbReference>
<dbReference type="InterPro" id="IPR009081">
    <property type="entry name" value="PP-bd_ACP"/>
</dbReference>
<dbReference type="CDD" id="cd19543">
    <property type="entry name" value="DCL_NRPS"/>
    <property type="match status" value="1"/>
</dbReference>
<comment type="similarity">
    <text evidence="2">Belongs to the ATP-dependent AMP-binding enzyme family.</text>
</comment>
<dbReference type="GO" id="GO:0044550">
    <property type="term" value="P:secondary metabolite biosynthetic process"/>
    <property type="evidence" value="ECO:0007669"/>
    <property type="project" value="UniProtKB-ARBA"/>
</dbReference>
<dbReference type="PROSITE" id="PS50075">
    <property type="entry name" value="CARRIER"/>
    <property type="match status" value="4"/>
</dbReference>
<dbReference type="Pfam" id="PF23024">
    <property type="entry name" value="AMP-dom_DIP2-like"/>
    <property type="match status" value="1"/>
</dbReference>
<evidence type="ECO:0000313" key="11">
    <source>
        <dbReference type="Proteomes" id="UP000268094"/>
    </source>
</evidence>
<dbReference type="GO" id="GO:0043041">
    <property type="term" value="P:amino acid activation for nonribosomal peptide biosynthetic process"/>
    <property type="evidence" value="ECO:0007669"/>
    <property type="project" value="TreeGrafter"/>
</dbReference>
<dbReference type="GO" id="GO:0031177">
    <property type="term" value="F:phosphopantetheine binding"/>
    <property type="evidence" value="ECO:0007669"/>
    <property type="project" value="InterPro"/>
</dbReference>
<evidence type="ECO:0000256" key="8">
    <source>
        <dbReference type="SAM" id="MobiDB-lite"/>
    </source>
</evidence>
<keyword evidence="4" id="KW-0597">Phosphoprotein</keyword>
<dbReference type="CDD" id="cd05930">
    <property type="entry name" value="A_NRPS"/>
    <property type="match status" value="1"/>
</dbReference>
<evidence type="ECO:0000256" key="4">
    <source>
        <dbReference type="ARBA" id="ARBA00022553"/>
    </source>
</evidence>
<dbReference type="FunFam" id="3.40.50.980:FF:000002">
    <property type="entry name" value="Enterobactin synthetase component F"/>
    <property type="match status" value="1"/>
</dbReference>
<dbReference type="InterPro" id="IPR045851">
    <property type="entry name" value="AMP-bd_C_sf"/>
</dbReference>
<organism evidence="10 11">
    <name type="scientific">Corallococcus terminator</name>
    <dbReference type="NCBI Taxonomy" id="2316733"/>
    <lineage>
        <taxon>Bacteria</taxon>
        <taxon>Pseudomonadati</taxon>
        <taxon>Myxococcota</taxon>
        <taxon>Myxococcia</taxon>
        <taxon>Myxococcales</taxon>
        <taxon>Cystobacterineae</taxon>
        <taxon>Myxococcaceae</taxon>
        <taxon>Corallococcus</taxon>
    </lineage>
</organism>
<accession>A0A3A8J4B6</accession>
<feature type="region of interest" description="Disordered" evidence="8">
    <location>
        <begin position="2729"/>
        <end position="2749"/>
    </location>
</feature>
<evidence type="ECO:0000256" key="7">
    <source>
        <dbReference type="ARBA" id="ARBA00023098"/>
    </source>
</evidence>
<dbReference type="InterPro" id="IPR020845">
    <property type="entry name" value="AMP-binding_CS"/>
</dbReference>
<dbReference type="GO" id="GO:0071766">
    <property type="term" value="P:Actinobacterium-type cell wall biogenesis"/>
    <property type="evidence" value="ECO:0007669"/>
    <property type="project" value="UniProtKB-ARBA"/>
</dbReference>
<dbReference type="PROSITE" id="PS00012">
    <property type="entry name" value="PHOSPHOPANTETHEINE"/>
    <property type="match status" value="4"/>
</dbReference>
<dbReference type="Gene3D" id="3.30.300.30">
    <property type="match status" value="4"/>
</dbReference>
<evidence type="ECO:0000256" key="6">
    <source>
        <dbReference type="ARBA" id="ARBA00022832"/>
    </source>
</evidence>
<dbReference type="InterPro" id="IPR000873">
    <property type="entry name" value="AMP-dep_synth/lig_dom"/>
</dbReference>
<dbReference type="FunFam" id="3.40.50.12780:FF:000012">
    <property type="entry name" value="Non-ribosomal peptide synthetase"/>
    <property type="match status" value="3"/>
</dbReference>
<dbReference type="InterPro" id="IPR036736">
    <property type="entry name" value="ACP-like_sf"/>
</dbReference>
<feature type="compositionally biased region" description="Low complexity" evidence="8">
    <location>
        <begin position="2733"/>
        <end position="2745"/>
    </location>
</feature>
<dbReference type="Gene3D" id="3.30.559.30">
    <property type="entry name" value="Nonribosomal peptide synthetase, condensation domain"/>
    <property type="match status" value="5"/>
</dbReference>
<dbReference type="Proteomes" id="UP000268094">
    <property type="component" value="Unassembled WGS sequence"/>
</dbReference>
<dbReference type="FunFam" id="3.30.559.10:FF:000012">
    <property type="entry name" value="Non-ribosomal peptide synthetase"/>
    <property type="match status" value="2"/>
</dbReference>
<keyword evidence="11" id="KW-1185">Reference proteome</keyword>
<dbReference type="Gene3D" id="3.30.559.10">
    <property type="entry name" value="Chloramphenicol acetyltransferase-like domain"/>
    <property type="match status" value="5"/>
</dbReference>
<dbReference type="InterPro" id="IPR006162">
    <property type="entry name" value="Ppantetheine_attach_site"/>
</dbReference>
<dbReference type="NCBIfam" id="TIGR01733">
    <property type="entry name" value="AA-adenyl-dom"/>
    <property type="match status" value="3"/>
</dbReference>
<feature type="region of interest" description="Disordered" evidence="8">
    <location>
        <begin position="3504"/>
        <end position="3527"/>
    </location>
</feature>
<keyword evidence="5" id="KW-0677">Repeat</keyword>
<evidence type="ECO:0000256" key="2">
    <source>
        <dbReference type="ARBA" id="ARBA00006432"/>
    </source>
</evidence>
<gene>
    <name evidence="10" type="ORF">D7V88_19990</name>
</gene>
<dbReference type="InterPro" id="IPR025110">
    <property type="entry name" value="AMP-bd_C"/>
</dbReference>
<evidence type="ECO:0000313" key="10">
    <source>
        <dbReference type="EMBL" id="RKG85391.1"/>
    </source>
</evidence>
<dbReference type="Gene3D" id="2.30.38.10">
    <property type="entry name" value="Luciferase, Domain 3"/>
    <property type="match status" value="3"/>
</dbReference>
<name>A0A3A8J4B6_9BACT</name>
<dbReference type="CDD" id="cd19534">
    <property type="entry name" value="E_NRPS"/>
    <property type="match status" value="1"/>
</dbReference>
<dbReference type="FunFam" id="3.40.50.980:FF:000001">
    <property type="entry name" value="Non-ribosomal peptide synthetase"/>
    <property type="match status" value="3"/>
</dbReference>
<dbReference type="PANTHER" id="PTHR45527:SF14">
    <property type="entry name" value="PLIPASTATIN SYNTHASE SUBUNIT B"/>
    <property type="match status" value="1"/>
</dbReference>
<comment type="cofactor">
    <cofactor evidence="1">
        <name>pantetheine 4'-phosphate</name>
        <dbReference type="ChEBI" id="CHEBI:47942"/>
    </cofactor>
</comment>
<dbReference type="PROSITE" id="PS00455">
    <property type="entry name" value="AMP_BINDING"/>
    <property type="match status" value="4"/>
</dbReference>
<dbReference type="NCBIfam" id="NF004282">
    <property type="entry name" value="PRK05691.1"/>
    <property type="match status" value="5"/>
</dbReference>
<evidence type="ECO:0000259" key="9">
    <source>
        <dbReference type="PROSITE" id="PS50075"/>
    </source>
</evidence>
<dbReference type="SMART" id="SM01294">
    <property type="entry name" value="PKS_PP_betabranch"/>
    <property type="match status" value="1"/>
</dbReference>
<dbReference type="Pfam" id="PF00550">
    <property type="entry name" value="PP-binding"/>
    <property type="match status" value="4"/>
</dbReference>
<feature type="domain" description="Carrier" evidence="9">
    <location>
        <begin position="4266"/>
        <end position="4341"/>
    </location>
</feature>
<dbReference type="Gene3D" id="3.40.50.12780">
    <property type="entry name" value="N-terminal domain of ligase-like"/>
    <property type="match status" value="2"/>
</dbReference>
<dbReference type="OrthoDB" id="5349841at2"/>
<dbReference type="SMART" id="SM00823">
    <property type="entry name" value="PKS_PP"/>
    <property type="match status" value="4"/>
</dbReference>
<dbReference type="InterPro" id="IPR040097">
    <property type="entry name" value="FAAL/FAAC"/>
</dbReference>
<proteinExistence type="inferred from homology"/>
<dbReference type="SUPFAM" id="SSF47336">
    <property type="entry name" value="ACP-like"/>
    <property type="match status" value="4"/>
</dbReference>
<dbReference type="InterPro" id="IPR001242">
    <property type="entry name" value="Condensation_dom"/>
</dbReference>
<dbReference type="FunFam" id="2.30.38.10:FF:000001">
    <property type="entry name" value="Non-ribosomal peptide synthetase PvdI"/>
    <property type="match status" value="3"/>
</dbReference>
<reference evidence="11" key="1">
    <citation type="submission" date="2018-09" db="EMBL/GenBank/DDBJ databases">
        <authorList>
            <person name="Livingstone P.G."/>
            <person name="Whitworth D.E."/>
        </authorList>
    </citation>
    <scope>NUCLEOTIDE SEQUENCE [LARGE SCALE GENOMIC DNA]</scope>
    <source>
        <strain evidence="11">CA054A</strain>
    </source>
</reference>
<dbReference type="InterPro" id="IPR042099">
    <property type="entry name" value="ANL_N_sf"/>
</dbReference>
<feature type="domain" description="Carrier" evidence="9">
    <location>
        <begin position="630"/>
        <end position="704"/>
    </location>
</feature>
<keyword evidence="7" id="KW-0443">Lipid metabolism</keyword>
<sequence length="4874" mass="528945">MLLASHRPAFATLLDLIDERAREGEERRLYTFVEEGEETVLTFAGLRERARAIGALLQEHGGAGERVVLLYPPGLDYVAGFFGCLAAGAVAVPAYPPDPSRLERTLPRLRAIIQDARATVVLTTSFVLSMAEFLFEQAPELRGVKWLATDDLPTDAAGSWKAPELKSDSLAFLQYTSGSTGTPKGVMLTHGNLLHNLGLIHHAFETRTDSVAVIWLPPYHDMGLIGGIMQPLFGNYPAVLMSPLSFLKRPMAWMEAVSRYGGTVSGGPNFAFDLCVRKSTPEQRQALDLSRWEVAFTGAEPIRPETLDRFMEAFGPSGFKREAFYPCYGLAEGTLIASGGQKSAPPLLMTLSASALEQHRAEEARADAAGARTLVSCGQTILDQRIAIVDPETLERREPGRVGEIWVSGPSVATGYWGREDSSHDTFQARIAHEDSPPYLRTGDLGFLRPDGELYVTGRRKDLIILRGRNHYPQDMEATVEVGHPALRPGGGAVFSVDVGGEERAVVVQEIDVRKLGGLRQQFEAADAAIGVIRQRLSELHEVQAYAVVLIEPGSLPKTSSGKVQRHACRAGFLTGTLQEVMAWKEPPPEPPSGSGPGSGPGPTGSASSSSASTAPAAAPVTKASAETAEALEAWLRDVVARHLRVRREELDLHAPVTRYGLDSLAAVELADAVATGTGLTVPMEMMLQGPSIATLARQLVALREAQGPGRTAPRRRDVTGDREVSFSQARLWFLDQYAPGDVAYNLPAAVRLEGSLDVVALEESLAALAERHEALRTTFRAEDGRPLQVIAPHAALPLERVSFESLSAPEGESAAALRAQEEARRPFELARGPLVRATLLTLEPSTHVLVLVMHHAVSDGASMAVLVRELSALYAARREGRPSPLPLLPLRYADFADWQREGLDGAVLDARLKYWKQQLTGAPRLLELPTDRPRSVVRDVRGERLPLVLDKALTDAVKALAVREGVTPFMVLLAGFQAVLARHAGQDDVSVGTAIAGRARAEFQGLVGFFVNTLVMRTRLSGAPTFQQLLERVRDTALGAYAHQDVPFEKLVEALQPVRDRGHTPLFQVMFILQGAQVGAPVLPGLQSRLLEVHTGTAMFDLTLSLSESARGLEGWLEYASDLFDADTVARLAGHLRVLLQAAVADPSRRVDALPLLDAAEAKHLSALAQGPVTDFPSESTIASLFAAQVLRTPDAVALIVGDTRLTYRELRQRARAVARELRARGVGPESVVGLCVDRSVELAVGLLGILEAGAAYLPLDPGYPAERLASMWQDSGARVLVGPRHLDGVLSVPEGQRLVLDAASDAGVSPAGDFPDAAPRETDSGTLAYVLYTSGSTGRPKGVLVPHRTVMNFFRAMDAHVSPRSGTWLAVTSISFDISVLELLWTWTRGFQVVLAPVGLEPVALAQALERHAATHLQCTPSYARALVEEPRALEALGGLGQMLVGGEALPGALAARLRARVPVLLNMYGPTETTVWSSTHRVEAERSGTVSLGRPLANTGLHLLDAHLRPVPMGVSGELFIGGDGVVRGYLGRPDLTAERFVPDAFGGAPGSRLYRTGDRARWRTDGTLEFLGRVDHQVKVRGFRIEPGEVESVLAQHAGVAASVVVAREDVPGDARLVAYVVAKPGQTLAEAALREHARRLLPESMVPSSVMVLAALPLTPNGKVDRAALPAPEAPRAEHGFVAPGTPTEVLLAGLWSQLLRVESVGLRDDFFALGGHSLLATRLSSSVRAAFQVELPVRELFDASTLGALAARIDALRLGQAGVLGPALSAVSRDGALVPSFAQQRLWFLEQLEPGNPAYHIPVAVELDGALDVAALERAFEALVQRHESLRTTLVAPEGQPFQVVAAPSRMPLVGRDLSALEDAGAEVRRLMAEEARRPFDLARGPLLRLTLLKCAPTRHVLLLTMHHVVSDGGSMLVMVRDVAALYEAFVSGHASPLPPLSLQPADHAAWQRAWLQGETLEAQLAWWRSKLEGAPHVLALPTDRPRPVVQTAAGATLPVHLSPGLTDAVRALARREGVTPFMVLLAAWQVLMARHAGQDDVLVGSPVAGRDRAELDGLIGLFVNTLVLRARLGDDPSFRDLLQQVRETTLGAYAHQAVPFEKLVDALQPQRDLSRSPLFQVMLALQEDPLPELRLPGLSLRMLEEEGAGAQFDLKLSLTDAASGFTGTLEYNTDLFDAATVARWAEHLDVLLTAAVAHPETRVKSLPLMSVAERHLLLVDWNATHRDYPTDVTLHGLVEAQVARTPDAVAVDFEGLRLTYRELDARANQLAHYLRERGVGPEVRVGVCAERSLEMVVALLGVLKAGGAYVPIDPSAPADRLSYQVEDSAVAVLLTQRHLVEALSVGSTPVVCLDSDWAQVERSSPEPVVSGVGPEHLAYVIYTSGSTGRPKGAMNTHAGICNRLLWMQEAYGLEPRDVVLQKTPFSFDVSVWEFFWPLITGARLLVARPGGHQDAAYLVDVMAREGVTTLHFVPSMLQVFLEEAGLERCTALRRVVCSGEALPLELKDRCLERLGVPLHNLYGPTEAAVDVTFWACERDDGRRSVPIGRPVANTQILILDEALEPVPVGLAGELYIGGVQVGRGYLGRPSLTAERFVPDPHGPAGTRLYRTGDQARILADGSIEYLGRLDFQVKVRGFRIELGEVESALGQCEGVRESVVVVREDAPGIKRLVAYVVGQADARVSVEGLRAELKARLPEYMVPAAFVVLDALPLSSNGKVDRKALPAPEASTEASESYEAPRTRTEETLAGVWARVLGVERVGVRENFFALGGDSILSIQVVAKAGQAGLKVTPKQLFQHPTVEQLAKVVESVRGTVGEQGLVEGEVSLTPIQRWFFEKELPQAHHFNQAVLLEAKEGVEAERLEDALRALVAHHDALRMRYARGDSGWTQHNAGLEKALVLEQVDVSALSEADQDRALAQAVARTQSSFDLREGLLLRALLMERGAGRMSRLLLVVHHLVVDGVSWRVLLEDLGTAYAQRREGRAVELPAKTTSFQAWARKLEAYARGPELEKEAAWWLAQPGEVPALPVDTAGENSVASARGVVAGLDAEETRVLLQEVPGAYRATMNEVLVSALARVLTRWTGQSRVRVDVEGHGREELFADADVTRTVGWFTSLYPVVLEVPEAGTSGDALRAVRDTLRQVPGKGVGYGLLRYQGPASVVVKLKEAPKAEVAFNYLGQFDALATGTGGFSLAKESSGPAMGEGGQRGHVLEVNGLVVGGRLEVTWTYSEALHTRATVEGLARAFTEALRTLVAGRRTEDAARYTPADFPLAKLDGRTLSQVQAKVEGFEDIYPLSPMQQGMLFHALLAPKSGVYFEQLSWAFHAPLDTQALRRTWDELVARHAVLRTTFLWEGLEAPLQVVRRQVVLPWRELDWRGQTEEAQRQQLETFLEEDRARGFDLAEGPLLRIALVRLDTNVHRFIWSFHHTVIDGWSMALLLKQVFALYQARVQGRVLPKGPSGIDYRDYVAWLSRQDAARSEAFWRAELEGVHAPTLLPRDTQSGTSTPVPEGHGERSLHLSARSTAALQSFARRQQLTLNTLVQAAWALVLSRHGGEEDVVFGVTVSGRPTELPGAEDAAGLFINTVPVRMRVSADASVISWLRHLQARSTESRPYEHDSLVRVQGFSQVPRGTPLFQSLFVFENYPLDVSLAAQGNPLGVRDVRGVERSNYPLTASVIPGRELLLKLAYDMPRFDAEGIERLLGQWQRAVEGLAAAAESGRVWEVGMLSAEEKQRLLVDWNQTASGYPREASIGDIFSAQVARRPDAVALETADAKLTYAQLDARANQLAHLLRARGVRTESRVALCLERGVELVVALLGILKAGGAYVPLEADYPRERLAFMLAAAGPRVLVTTRALGERLPLEGLDVVRVDELGEALSLQPTHTPDSGVGGGNLAYVDFTSGSTGTPKGVCTEHSSVLRTVLDANYARLGEDDTFLLVAPVSFDASTLEVWGPLLNGARLVVYPPVPVGDVKEMEGVLKRHGVTVLHLTAGLFTQMVEGNLEGLRGVKQLLTGGDVVSAPHVKRALEVLGVTVTACYGPTEGTLFTSSHRMETVESVGATVPIGRPIGDTQVYVLDGQWQPVPVGVAGELYAAGDGLARGYLGRPELTAAAFLPNPFGRADSRMYRTGDLARWRADGVLEFLGRGDTQVKVRGFRVELAEVEAALGRCEGVREGVVVARGEGAGNKRLVAYVVGEGLDIASVRSALKDAVPEYMVPSAFVVLPVLPLTANGKVARKALPEPQEAGVEVSGTYVAPRTPTEEVLAGAWAQVLGIGRVGTQDNFFELGGHSLLATQAISRIRTAFGVELPLRALFESPTVARMATRIDDARRGDTSEGRPPLVARHWEGAAPLSFAQQRLWFIDQFEPGSASYNIPAAVRLEGTLDASALERGLQELIRRHETLRTLIRAEDGHPAQLVSPDIELPLAHVDLSALPEAEREVEARRIAGEEARRPFDLARGPLLRTTLVRLSEQQHELLLTMHHIVSDGWSMGVLVRELTALYASFRAAQTPSLPALPVQYADYAAWQRGWLQGDALETQLRWWTRQLEGAPPALELMTDRPRPAVQSFRGARLPLALPAALSDSLRSLGRSEGVTSFMLLLAAWQVLLSRYSGQDDISVGTPVAGRDRTELEGLIGFFVNTLVLRTRFDGEPTFRDVLTQVRETTLGAFSHQEVPFEKLVDALSPERDLRRSPLFQVMFALQQDALSEQRLPGLALRPIPPDDRTAKYELTLSLSDTPAGFSGSIEYNTDLFDAGTVERMSGHLEVLLTAIVANPDAKVGRLELLTAQERQRQVVAWNATRTAYPREKCIHTLVTEQVERTPDAVALDFAGEQRTYRQVETRANQLAHRLMKLGVGRGSRVGL</sequence>
<dbReference type="CDD" id="cd05931">
    <property type="entry name" value="FAAL"/>
    <property type="match status" value="1"/>
</dbReference>
<dbReference type="GO" id="GO:0005829">
    <property type="term" value="C:cytosol"/>
    <property type="evidence" value="ECO:0007669"/>
    <property type="project" value="TreeGrafter"/>
</dbReference>
<dbReference type="InterPro" id="IPR010071">
    <property type="entry name" value="AA_adenyl_dom"/>
</dbReference>
<feature type="non-terminal residue" evidence="10">
    <location>
        <position position="4874"/>
    </location>
</feature>
<protein>
    <submittedName>
        <fullName evidence="10">Amino acid adenylation domain-containing protein</fullName>
    </submittedName>
</protein>
<dbReference type="NCBIfam" id="NF003417">
    <property type="entry name" value="PRK04813.1"/>
    <property type="match status" value="6"/>
</dbReference>
<dbReference type="GO" id="GO:0008610">
    <property type="term" value="P:lipid biosynthetic process"/>
    <property type="evidence" value="ECO:0007669"/>
    <property type="project" value="InterPro"/>
</dbReference>
<feature type="domain" description="Carrier" evidence="9">
    <location>
        <begin position="1688"/>
        <end position="1763"/>
    </location>
</feature>
<dbReference type="Gene3D" id="1.10.1200.10">
    <property type="entry name" value="ACP-like"/>
    <property type="match status" value="4"/>
</dbReference>
<dbReference type="RefSeq" id="WP_120542246.1">
    <property type="nucleotide sequence ID" value="NZ_RAVZ01000134.1"/>
</dbReference>
<dbReference type="GO" id="GO:0003824">
    <property type="term" value="F:catalytic activity"/>
    <property type="evidence" value="ECO:0007669"/>
    <property type="project" value="InterPro"/>
</dbReference>
<dbReference type="PANTHER" id="PTHR45527">
    <property type="entry name" value="NONRIBOSOMAL PEPTIDE SYNTHETASE"/>
    <property type="match status" value="1"/>
</dbReference>
<dbReference type="InterPro" id="IPR023213">
    <property type="entry name" value="CAT-like_dom_sf"/>
</dbReference>
<keyword evidence="6" id="KW-0276">Fatty acid metabolism</keyword>
<dbReference type="EMBL" id="RAVZ01000134">
    <property type="protein sequence ID" value="RKG85391.1"/>
    <property type="molecule type" value="Genomic_DNA"/>
</dbReference>
<evidence type="ECO:0000256" key="5">
    <source>
        <dbReference type="ARBA" id="ARBA00022737"/>
    </source>
</evidence>
<dbReference type="InterPro" id="IPR020806">
    <property type="entry name" value="PKS_PP-bd"/>
</dbReference>
<feature type="region of interest" description="Disordered" evidence="8">
    <location>
        <begin position="584"/>
        <end position="622"/>
    </location>
</feature>
<dbReference type="CDD" id="cd19531">
    <property type="entry name" value="LCL_NRPS-like"/>
    <property type="match status" value="3"/>
</dbReference>
<dbReference type="InterPro" id="IPR010060">
    <property type="entry name" value="NRPS_synth"/>
</dbReference>
<comment type="caution">
    <text evidence="10">The sequence shown here is derived from an EMBL/GenBank/DDBJ whole genome shotgun (WGS) entry which is preliminary data.</text>
</comment>
<dbReference type="NCBIfam" id="TIGR01720">
    <property type="entry name" value="NRPS-para261"/>
    <property type="match status" value="1"/>
</dbReference>
<evidence type="ECO:0000256" key="1">
    <source>
        <dbReference type="ARBA" id="ARBA00001957"/>
    </source>
</evidence>
<dbReference type="FunFam" id="3.30.300.30:FF:000010">
    <property type="entry name" value="Enterobactin synthetase component F"/>
    <property type="match status" value="3"/>
</dbReference>
<dbReference type="FunFam" id="3.40.50.12780:FF:000013">
    <property type="entry name" value="Long-chain-fatty-acid--AMP ligase FadD32"/>
    <property type="match status" value="1"/>
</dbReference>
<evidence type="ECO:0000256" key="3">
    <source>
        <dbReference type="ARBA" id="ARBA00022450"/>
    </source>
</evidence>
<feature type="compositionally biased region" description="Low complexity" evidence="8">
    <location>
        <begin position="604"/>
        <end position="622"/>
    </location>
</feature>